<feature type="modified residue" description="N6-(pyridoxal phosphate)lysine" evidence="2 3">
    <location>
        <position position="43"/>
    </location>
</feature>
<dbReference type="PROSITE" id="PS01211">
    <property type="entry name" value="UPF0001"/>
    <property type="match status" value="1"/>
</dbReference>
<accession>A0A5Q6RZD2</accession>
<dbReference type="NCBIfam" id="TIGR00044">
    <property type="entry name" value="YggS family pyridoxal phosphate-dependent enzyme"/>
    <property type="match status" value="1"/>
</dbReference>
<dbReference type="PANTHER" id="PTHR10146">
    <property type="entry name" value="PROLINE SYNTHETASE CO-TRANSCRIBED BACTERIAL HOMOLOG PROTEIN"/>
    <property type="match status" value="1"/>
</dbReference>
<dbReference type="Gene3D" id="3.20.20.10">
    <property type="entry name" value="Alanine racemase"/>
    <property type="match status" value="1"/>
</dbReference>
<dbReference type="GO" id="GO:0030170">
    <property type="term" value="F:pyridoxal phosphate binding"/>
    <property type="evidence" value="ECO:0007669"/>
    <property type="project" value="UniProtKB-UniRule"/>
</dbReference>
<dbReference type="InterPro" id="IPR011078">
    <property type="entry name" value="PyrdxlP_homeostasis"/>
</dbReference>
<comment type="caution">
    <text evidence="7">The sequence shown here is derived from an EMBL/GenBank/DDBJ whole genome shotgun (WGS) entry which is preliminary data.</text>
</comment>
<feature type="domain" description="Alanine racemase N-terminal" evidence="6">
    <location>
        <begin position="14"/>
        <end position="237"/>
    </location>
</feature>
<comment type="function">
    <text evidence="2">Pyridoxal 5'-phosphate (PLP)-binding protein, which is involved in PLP homeostasis.</text>
</comment>
<dbReference type="InterPro" id="IPR001608">
    <property type="entry name" value="Ala_racemase_N"/>
</dbReference>
<evidence type="ECO:0000256" key="4">
    <source>
        <dbReference type="RuleBase" id="RU004514"/>
    </source>
</evidence>
<organism evidence="7 8">
    <name type="scientific">Mumia zhuanghuii</name>
    <dbReference type="NCBI Taxonomy" id="2585211"/>
    <lineage>
        <taxon>Bacteria</taxon>
        <taxon>Bacillati</taxon>
        <taxon>Actinomycetota</taxon>
        <taxon>Actinomycetes</taxon>
        <taxon>Propionibacteriales</taxon>
        <taxon>Nocardioidaceae</taxon>
        <taxon>Mumia</taxon>
    </lineage>
</organism>
<evidence type="ECO:0000259" key="6">
    <source>
        <dbReference type="Pfam" id="PF01168"/>
    </source>
</evidence>
<dbReference type="PIRSF" id="PIRSF004848">
    <property type="entry name" value="YBL036c_PLPDEIII"/>
    <property type="match status" value="1"/>
</dbReference>
<dbReference type="SUPFAM" id="SSF51419">
    <property type="entry name" value="PLP-binding barrel"/>
    <property type="match status" value="1"/>
</dbReference>
<dbReference type="AlphaFoldDB" id="A0A5Q6RZD2"/>
<keyword evidence="1 2" id="KW-0663">Pyridoxal phosphate</keyword>
<proteinExistence type="inferred from homology"/>
<evidence type="ECO:0000313" key="7">
    <source>
        <dbReference type="EMBL" id="KAA1423468.1"/>
    </source>
</evidence>
<evidence type="ECO:0000256" key="1">
    <source>
        <dbReference type="ARBA" id="ARBA00022898"/>
    </source>
</evidence>
<dbReference type="InterPro" id="IPR029066">
    <property type="entry name" value="PLP-binding_barrel"/>
</dbReference>
<dbReference type="CDD" id="cd00635">
    <property type="entry name" value="PLPDE_III_YBL036c_like"/>
    <property type="match status" value="1"/>
</dbReference>
<gene>
    <name evidence="7" type="ORF">FE697_007640</name>
</gene>
<feature type="coiled-coil region" evidence="5">
    <location>
        <begin position="1"/>
        <end position="28"/>
    </location>
</feature>
<dbReference type="Pfam" id="PF01168">
    <property type="entry name" value="Ala_racemase_N"/>
    <property type="match status" value="1"/>
</dbReference>
<reference evidence="7 8" key="1">
    <citation type="submission" date="2019-09" db="EMBL/GenBank/DDBJ databases">
        <title>Mumia zhuanghuii sp. nov. isolated from the intestinal contents of plateau pika (Ochotona curzoniae) in the Qinghai-Tibet plateau of China.</title>
        <authorList>
            <person name="Tian Z."/>
        </authorList>
    </citation>
    <scope>NUCLEOTIDE SEQUENCE [LARGE SCALE GENOMIC DNA]</scope>
    <source>
        <strain evidence="8">350</strain>
    </source>
</reference>
<dbReference type="EMBL" id="VDFQ02000002">
    <property type="protein sequence ID" value="KAA1423468.1"/>
    <property type="molecule type" value="Genomic_DNA"/>
</dbReference>
<keyword evidence="5" id="KW-0175">Coiled coil</keyword>
<comment type="similarity">
    <text evidence="2 4">Belongs to the pyridoxal phosphate-binding protein YggS/PROSC family.</text>
</comment>
<name>A0A5Q6RZD2_9ACTN</name>
<evidence type="ECO:0000256" key="2">
    <source>
        <dbReference type="HAMAP-Rule" id="MF_02087"/>
    </source>
</evidence>
<evidence type="ECO:0000256" key="3">
    <source>
        <dbReference type="PIRSR" id="PIRSR004848-1"/>
    </source>
</evidence>
<sequence length="240" mass="24887">METSSARHDELEHNLAKVRRRIADAARAAGRTPEDVHLVVVTKTYPASDVVALADLGVTDVGENRHPEAARKREESGAAGAALTWHFVGGLQTNKAAAVARYADVVHSVDRPRLVDALDRGAQAAGRRLGALVQVNLEGHDDDPQGRAGASAEEVLALADRIDATDALTLQGVMAVAPLGADPDDAFARLAEIAAQVAAAHPGATAISAGMSGDLEAAVRHGATHVRIGRSVLGERPLLG</sequence>
<protein>
    <recommendedName>
        <fullName evidence="2">Pyridoxal phosphate homeostasis protein</fullName>
        <shortName evidence="2">PLP homeostasis protein</shortName>
    </recommendedName>
</protein>
<dbReference type="OrthoDB" id="9804072at2"/>
<dbReference type="Proteomes" id="UP000307768">
    <property type="component" value="Unassembled WGS sequence"/>
</dbReference>
<evidence type="ECO:0000313" key="8">
    <source>
        <dbReference type="Proteomes" id="UP000307768"/>
    </source>
</evidence>
<dbReference type="RefSeq" id="WP_149768987.1">
    <property type="nucleotide sequence ID" value="NZ_VDFQ02000002.1"/>
</dbReference>
<dbReference type="PANTHER" id="PTHR10146:SF14">
    <property type="entry name" value="PYRIDOXAL PHOSPHATE HOMEOSTASIS PROTEIN"/>
    <property type="match status" value="1"/>
</dbReference>
<dbReference type="HAMAP" id="MF_02087">
    <property type="entry name" value="PLP_homeostasis"/>
    <property type="match status" value="1"/>
</dbReference>
<comment type="cofactor">
    <cofactor evidence="3">
        <name>pyridoxal 5'-phosphate</name>
        <dbReference type="ChEBI" id="CHEBI:597326"/>
    </cofactor>
</comment>
<evidence type="ECO:0000256" key="5">
    <source>
        <dbReference type="SAM" id="Coils"/>
    </source>
</evidence>